<feature type="repeat" description="ANK" evidence="1">
    <location>
        <begin position="377"/>
        <end position="409"/>
    </location>
</feature>
<dbReference type="Pfam" id="PF00023">
    <property type="entry name" value="Ank"/>
    <property type="match status" value="1"/>
</dbReference>
<dbReference type="EMBL" id="JABTTQ020003096">
    <property type="protein sequence ID" value="KAK6120109.1"/>
    <property type="molecule type" value="Genomic_DNA"/>
</dbReference>
<dbReference type="PROSITE" id="PS50297">
    <property type="entry name" value="ANK_REP_REGION"/>
    <property type="match status" value="5"/>
</dbReference>
<name>A0ABR0UC59_REHGL</name>
<evidence type="ECO:0000256" key="1">
    <source>
        <dbReference type="PROSITE-ProRule" id="PRU00023"/>
    </source>
</evidence>
<dbReference type="Pfam" id="PF13637">
    <property type="entry name" value="Ank_4"/>
    <property type="match status" value="1"/>
</dbReference>
<dbReference type="PANTHER" id="PTHR24121:SF23">
    <property type="entry name" value="NO MECHANORECEPTOR POTENTIAL C, ISOFORM H"/>
    <property type="match status" value="1"/>
</dbReference>
<comment type="caution">
    <text evidence="2">The sequence shown here is derived from an EMBL/GenBank/DDBJ whole genome shotgun (WGS) entry which is preliminary data.</text>
</comment>
<accession>A0ABR0UC59</accession>
<keyword evidence="3" id="KW-1185">Reference proteome</keyword>
<dbReference type="InterPro" id="IPR013783">
    <property type="entry name" value="Ig-like_fold"/>
</dbReference>
<feature type="repeat" description="ANK" evidence="1">
    <location>
        <begin position="289"/>
        <end position="314"/>
    </location>
</feature>
<dbReference type="SMART" id="SM00248">
    <property type="entry name" value="ANK"/>
    <property type="match status" value="8"/>
</dbReference>
<dbReference type="PRINTS" id="PR01415">
    <property type="entry name" value="ANKYRIN"/>
</dbReference>
<evidence type="ECO:0000313" key="3">
    <source>
        <dbReference type="Proteomes" id="UP001318860"/>
    </source>
</evidence>
<dbReference type="PROSITE" id="PS50088">
    <property type="entry name" value="ANK_REPEAT"/>
    <property type="match status" value="5"/>
</dbReference>
<dbReference type="InterPro" id="IPR036770">
    <property type="entry name" value="Ankyrin_rpt-contain_sf"/>
</dbReference>
<dbReference type="Proteomes" id="UP001318860">
    <property type="component" value="Unassembled WGS sequence"/>
</dbReference>
<protein>
    <recommendedName>
        <fullName evidence="4">Ankyrin repeat protein</fullName>
    </recommendedName>
</protein>
<organism evidence="2 3">
    <name type="scientific">Rehmannia glutinosa</name>
    <name type="common">Chinese foxglove</name>
    <dbReference type="NCBI Taxonomy" id="99300"/>
    <lineage>
        <taxon>Eukaryota</taxon>
        <taxon>Viridiplantae</taxon>
        <taxon>Streptophyta</taxon>
        <taxon>Embryophyta</taxon>
        <taxon>Tracheophyta</taxon>
        <taxon>Spermatophyta</taxon>
        <taxon>Magnoliopsida</taxon>
        <taxon>eudicotyledons</taxon>
        <taxon>Gunneridae</taxon>
        <taxon>Pentapetalae</taxon>
        <taxon>asterids</taxon>
        <taxon>lamiids</taxon>
        <taxon>Lamiales</taxon>
        <taxon>Orobanchaceae</taxon>
        <taxon>Rehmannieae</taxon>
        <taxon>Rehmannia</taxon>
    </lineage>
</organism>
<evidence type="ECO:0000313" key="2">
    <source>
        <dbReference type="EMBL" id="KAK6120109.1"/>
    </source>
</evidence>
<dbReference type="Gene3D" id="1.25.40.20">
    <property type="entry name" value="Ankyrin repeat-containing domain"/>
    <property type="match status" value="4"/>
</dbReference>
<dbReference type="PANTHER" id="PTHR24121">
    <property type="entry name" value="NO MECHANORECEPTOR POTENTIAL C, ISOFORM D-RELATED"/>
    <property type="match status" value="1"/>
</dbReference>
<keyword evidence="1" id="KW-0040">ANK repeat</keyword>
<proteinExistence type="predicted"/>
<feature type="repeat" description="ANK" evidence="1">
    <location>
        <begin position="163"/>
        <end position="190"/>
    </location>
</feature>
<dbReference type="Gene3D" id="2.60.40.10">
    <property type="entry name" value="Immunoglobulins"/>
    <property type="match status" value="1"/>
</dbReference>
<gene>
    <name evidence="2" type="ORF">DH2020_046145</name>
</gene>
<dbReference type="SUPFAM" id="SSF48403">
    <property type="entry name" value="Ankyrin repeat"/>
    <property type="match status" value="1"/>
</dbReference>
<evidence type="ECO:0008006" key="4">
    <source>
        <dbReference type="Google" id="ProtNLM"/>
    </source>
</evidence>
<reference evidence="2 3" key="1">
    <citation type="journal article" date="2021" name="Comput. Struct. Biotechnol. J.">
        <title>De novo genome assembly of the potent medicinal plant Rehmannia glutinosa using nanopore technology.</title>
        <authorList>
            <person name="Ma L."/>
            <person name="Dong C."/>
            <person name="Song C."/>
            <person name="Wang X."/>
            <person name="Zheng X."/>
            <person name="Niu Y."/>
            <person name="Chen S."/>
            <person name="Feng W."/>
        </authorList>
    </citation>
    <scope>NUCLEOTIDE SEQUENCE [LARGE SCALE GENOMIC DNA]</scope>
    <source>
        <strain evidence="2">DH-2019</strain>
    </source>
</reference>
<dbReference type="Pfam" id="PF12796">
    <property type="entry name" value="Ank_2"/>
    <property type="match status" value="2"/>
</dbReference>
<feature type="repeat" description="ANK" evidence="1">
    <location>
        <begin position="256"/>
        <end position="288"/>
    </location>
</feature>
<sequence length="470" mass="51602">MDRLIKPDHQVLDLLFLRNQKCSQSFKLTNLMHTMSVAISLTSSTPSIFSFSQSFSIIPPLKTAIFTVSLNKPCDHPPLSTPPATILVRSSMLPTGKAHQDDLRRLFSKPGPHIFKDATIPISLVGPHVAEYLLSPCSKSLEMNFLFSKAISYCDESQLTRLLRVAVENGNSQFVSALIEAGADVNDRDLNGESLVCLGVRSGKTDVVRILIESGFVIDEKIDRFLHVAAATNRVDLMEIMCLGFADIDLNLTNSEGQTALHLAAIHGQIEALRFLVSVGSEVDTTDFAGWTPLHYAANEGQFEAVEFLLNHSVYAKYAVTKDGKTAFALAVEKGYLELYDLLHLGDLLHRAARIDDVHTMKSCLAQGAKVDGKDQNGWTPLHRAAFKGHLESVKLLVSYGARVDVVDGTGYTPLLRAVEAGHVEVGMYLLSHGAKASLKSLKGVVDYDMECFKNHFSLVSPLHQEKERA</sequence>
<dbReference type="InterPro" id="IPR002110">
    <property type="entry name" value="Ankyrin_rpt"/>
</dbReference>
<feature type="repeat" description="ANK" evidence="1">
    <location>
        <begin position="410"/>
        <end position="442"/>
    </location>
</feature>